<dbReference type="InterPro" id="IPR006104">
    <property type="entry name" value="Glyco_hydro_2_N"/>
</dbReference>
<dbReference type="Gene3D" id="3.20.20.80">
    <property type="entry name" value="Glycosidases"/>
    <property type="match status" value="1"/>
</dbReference>
<dbReference type="Pfam" id="PF11721">
    <property type="entry name" value="Malectin"/>
    <property type="match status" value="1"/>
</dbReference>
<feature type="signal peptide" evidence="4">
    <location>
        <begin position="1"/>
        <end position="25"/>
    </location>
</feature>
<dbReference type="InterPro" id="IPR017853">
    <property type="entry name" value="GH"/>
</dbReference>
<dbReference type="SUPFAM" id="SSF49785">
    <property type="entry name" value="Galactose-binding domain-like"/>
    <property type="match status" value="1"/>
</dbReference>
<evidence type="ECO:0000256" key="2">
    <source>
        <dbReference type="ARBA" id="ARBA00022801"/>
    </source>
</evidence>
<gene>
    <name evidence="10" type="ORF">AY601_1182</name>
</gene>
<proteinExistence type="inferred from homology"/>
<comment type="similarity">
    <text evidence="1">Belongs to the glycosyl hydrolase 2 family.</text>
</comment>
<dbReference type="InterPro" id="IPR021720">
    <property type="entry name" value="Malectin_dom"/>
</dbReference>
<feature type="domain" description="Malectin" evidence="8">
    <location>
        <begin position="753"/>
        <end position="869"/>
    </location>
</feature>
<keyword evidence="3" id="KW-0326">Glycosidase</keyword>
<dbReference type="KEGG" id="pcm:AY601_1182"/>
<dbReference type="PRINTS" id="PR00132">
    <property type="entry name" value="GLHYDRLASE2"/>
</dbReference>
<dbReference type="Pfam" id="PF02836">
    <property type="entry name" value="Glyco_hydro_2_C"/>
    <property type="match status" value="1"/>
</dbReference>
<dbReference type="Proteomes" id="UP000071561">
    <property type="component" value="Chromosome"/>
</dbReference>
<feature type="domain" description="Glycoside hydrolase family 2 immunoglobulin-like beta-sandwich" evidence="5">
    <location>
        <begin position="198"/>
        <end position="302"/>
    </location>
</feature>
<evidence type="ECO:0000259" key="9">
    <source>
        <dbReference type="Pfam" id="PF16355"/>
    </source>
</evidence>
<evidence type="ECO:0000259" key="5">
    <source>
        <dbReference type="Pfam" id="PF00703"/>
    </source>
</evidence>
<dbReference type="EMBL" id="CP014504">
    <property type="protein sequence ID" value="AMP98107.1"/>
    <property type="molecule type" value="Genomic_DNA"/>
</dbReference>
<dbReference type="InterPro" id="IPR008979">
    <property type="entry name" value="Galactose-bd-like_sf"/>
</dbReference>
<name>A0A127VA67_9SPHI</name>
<evidence type="ECO:0000259" key="7">
    <source>
        <dbReference type="Pfam" id="PF02837"/>
    </source>
</evidence>
<reference evidence="10 11" key="1">
    <citation type="submission" date="2016-03" db="EMBL/GenBank/DDBJ databases">
        <title>Complete genome sequence of Pedobacter cryoconitis PAMC 27485.</title>
        <authorList>
            <person name="Lee J."/>
            <person name="Kim O.-S."/>
        </authorList>
    </citation>
    <scope>NUCLEOTIDE SEQUENCE [LARGE SCALE GENOMIC DNA]</scope>
    <source>
        <strain evidence="10 11">PAMC 27485</strain>
    </source>
</reference>
<dbReference type="SUPFAM" id="SSF51445">
    <property type="entry name" value="(Trans)glycosidases"/>
    <property type="match status" value="1"/>
</dbReference>
<dbReference type="Gene3D" id="2.60.120.260">
    <property type="entry name" value="Galactose-binding domain-like"/>
    <property type="match status" value="1"/>
</dbReference>
<feature type="domain" description="Glycoside hydrolase family 2 catalytic" evidence="6">
    <location>
        <begin position="310"/>
        <end position="609"/>
    </location>
</feature>
<dbReference type="SUPFAM" id="SSF49303">
    <property type="entry name" value="beta-Galactosidase/glucuronidase domain"/>
    <property type="match status" value="1"/>
</dbReference>
<keyword evidence="2" id="KW-0378">Hydrolase</keyword>
<accession>A0A127VA67</accession>
<dbReference type="PANTHER" id="PTHR42732">
    <property type="entry name" value="BETA-GALACTOSIDASE"/>
    <property type="match status" value="1"/>
</dbReference>
<dbReference type="PANTHER" id="PTHR42732:SF1">
    <property type="entry name" value="BETA-MANNOSIDASE"/>
    <property type="match status" value="1"/>
</dbReference>
<sequence precursor="true">MKYTCRHLITLLIPCVLLGASTSYAQNKPAKLISLNDQWKFSKDQVAGQAPSPNLSWGNFSIPHSWNTTDVMDDEPGYYRGTGWYKRKLKLDASLKSKEVFLAFNGVNQETEVYVNGKLAGTHIGGYTRFVIPLRGFLNYKDDEVQVKVTNRFNEDIAPLTADFTFFGGIYRNVELMVTEPVHFSKNDHGNSSGVYLTTPEVSKEMASVKAKILIENASAKEIKVQVHTALTNADGVVVAKSTATLTVPAHQKSTFEQDLKNIKSPQLWSPENPYLYRVITQLIDVKTKTVLDQVSNPLGFRWFKFDAEKGFFLNGEPVKLIGASRHQDYKGMGNAVPDALQIRDVELLKKMGGNFLRVSHYPQDPQILEACDRLGILASVEIPVVNTITESAAFTENCKNMQVEMIRQNFNRPSVVIWAYMNEILLRPKFTDDKPRQAVYFKHIVTLAQTLDSLTRKEDPSRYTMIANHGSFDSYHKIGLTKIPMIVGWNLYSGWYSGNIEDFGKFLDRHHQELTDKPMLVTEYGADADPRIRSFSPVRFDKSVEYAIRFNQVYLNDIIKRPFVSGAMVWNLADFNSETRAETMPHINNKGLLTLGREPKDIYLLYQAYLLKKPFLKIASGTWKIRTGVADSSKSFATQPVQVTTNQKTAELFVNGQSLGVKDAVNHVCSWEVPFVNGLNQLKVTSAAYSDELDVDFTLQPFEFSDRQVPFKEMNVLLGAKRFYIDNTTHQIWMPDQPYQKGSWGYIGGESFKGTNNRMSYGSDKNIMETDNDPVYQTQQVGIKQFKLDVPDGEYELSLYFAELIGGVTKEALAYNLDNNHQKEIVRQRIFNVSINGESFLENLNLAADYGYTTAVKKSTRITVQGGKGITLDFKTIEGMPVLNALGLRKIY</sequence>
<dbReference type="InterPro" id="IPR032311">
    <property type="entry name" value="DUF4982"/>
</dbReference>
<dbReference type="Pfam" id="PF02837">
    <property type="entry name" value="Glyco_hydro_2_N"/>
    <property type="match status" value="1"/>
</dbReference>
<dbReference type="InterPro" id="IPR051913">
    <property type="entry name" value="GH2_Domain-Containing"/>
</dbReference>
<feature type="domain" description="Glycosyl hydrolases family 2 sugar binding" evidence="7">
    <location>
        <begin position="71"/>
        <end position="178"/>
    </location>
</feature>
<dbReference type="Pfam" id="PF00703">
    <property type="entry name" value="Glyco_hydro_2"/>
    <property type="match status" value="1"/>
</dbReference>
<dbReference type="RefSeq" id="WP_068397804.1">
    <property type="nucleotide sequence ID" value="NZ_CP014504.1"/>
</dbReference>
<evidence type="ECO:0000256" key="3">
    <source>
        <dbReference type="ARBA" id="ARBA00023295"/>
    </source>
</evidence>
<evidence type="ECO:0000259" key="6">
    <source>
        <dbReference type="Pfam" id="PF02836"/>
    </source>
</evidence>
<evidence type="ECO:0000313" key="10">
    <source>
        <dbReference type="EMBL" id="AMP98107.1"/>
    </source>
</evidence>
<dbReference type="InterPro" id="IPR013783">
    <property type="entry name" value="Ig-like_fold"/>
</dbReference>
<dbReference type="GO" id="GO:0005975">
    <property type="term" value="P:carbohydrate metabolic process"/>
    <property type="evidence" value="ECO:0007669"/>
    <property type="project" value="InterPro"/>
</dbReference>
<dbReference type="Gene3D" id="2.60.40.10">
    <property type="entry name" value="Immunoglobulins"/>
    <property type="match status" value="2"/>
</dbReference>
<keyword evidence="11" id="KW-1185">Reference proteome</keyword>
<evidence type="ECO:0000259" key="8">
    <source>
        <dbReference type="Pfam" id="PF11721"/>
    </source>
</evidence>
<dbReference type="AlphaFoldDB" id="A0A127VA67"/>
<feature type="chain" id="PRO_5007280304" evidence="4">
    <location>
        <begin position="26"/>
        <end position="893"/>
    </location>
</feature>
<dbReference type="PATRIC" id="fig|188932.3.peg.1223"/>
<evidence type="ECO:0000256" key="4">
    <source>
        <dbReference type="SAM" id="SignalP"/>
    </source>
</evidence>
<dbReference type="InterPro" id="IPR006102">
    <property type="entry name" value="Ig-like_GH2"/>
</dbReference>
<keyword evidence="4" id="KW-0732">Signal</keyword>
<organism evidence="10 11">
    <name type="scientific">Pedobacter cryoconitis</name>
    <dbReference type="NCBI Taxonomy" id="188932"/>
    <lineage>
        <taxon>Bacteria</taxon>
        <taxon>Pseudomonadati</taxon>
        <taxon>Bacteroidota</taxon>
        <taxon>Sphingobacteriia</taxon>
        <taxon>Sphingobacteriales</taxon>
        <taxon>Sphingobacteriaceae</taxon>
        <taxon>Pedobacter</taxon>
    </lineage>
</organism>
<dbReference type="Gene3D" id="2.60.120.430">
    <property type="entry name" value="Galactose-binding lectin"/>
    <property type="match status" value="1"/>
</dbReference>
<dbReference type="InterPro" id="IPR036156">
    <property type="entry name" value="Beta-gal/glucu_dom_sf"/>
</dbReference>
<dbReference type="InterPro" id="IPR006101">
    <property type="entry name" value="Glyco_hydro_2"/>
</dbReference>
<feature type="domain" description="DUF4982" evidence="9">
    <location>
        <begin position="640"/>
        <end position="686"/>
    </location>
</feature>
<dbReference type="InterPro" id="IPR006103">
    <property type="entry name" value="Glyco_hydro_2_cat"/>
</dbReference>
<dbReference type="Pfam" id="PF16355">
    <property type="entry name" value="DUF4982"/>
    <property type="match status" value="1"/>
</dbReference>
<evidence type="ECO:0000256" key="1">
    <source>
        <dbReference type="ARBA" id="ARBA00007401"/>
    </source>
</evidence>
<dbReference type="GO" id="GO:0004553">
    <property type="term" value="F:hydrolase activity, hydrolyzing O-glycosyl compounds"/>
    <property type="evidence" value="ECO:0007669"/>
    <property type="project" value="InterPro"/>
</dbReference>
<evidence type="ECO:0000313" key="11">
    <source>
        <dbReference type="Proteomes" id="UP000071561"/>
    </source>
</evidence>
<protein>
    <submittedName>
        <fullName evidence="10">Beta-galactosidase</fullName>
    </submittedName>
</protein>